<dbReference type="PROSITE" id="PS00719">
    <property type="entry name" value="GLYCOSYL_HYDROL_F2_1"/>
    <property type="match status" value="1"/>
</dbReference>
<comment type="caution">
    <text evidence="7">The sequence shown here is derived from an EMBL/GenBank/DDBJ whole genome shotgun (WGS) entry which is preliminary data.</text>
</comment>
<dbReference type="GO" id="GO:0004565">
    <property type="term" value="F:beta-galactosidase activity"/>
    <property type="evidence" value="ECO:0007669"/>
    <property type="project" value="UniProtKB-EC"/>
</dbReference>
<feature type="domain" description="Glycoside hydrolase family 2 catalytic" evidence="6">
    <location>
        <begin position="62"/>
        <end position="342"/>
    </location>
</feature>
<gene>
    <name evidence="7" type="ORF">S12H4_16567</name>
</gene>
<dbReference type="Pfam" id="PF00703">
    <property type="entry name" value="Glyco_hydro_2"/>
    <property type="match status" value="1"/>
</dbReference>
<dbReference type="EMBL" id="BARW01008020">
    <property type="protein sequence ID" value="GAI79346.1"/>
    <property type="molecule type" value="Genomic_DNA"/>
</dbReference>
<dbReference type="Gene3D" id="2.60.40.10">
    <property type="entry name" value="Immunoglobulins"/>
    <property type="match status" value="1"/>
</dbReference>
<evidence type="ECO:0000259" key="5">
    <source>
        <dbReference type="Pfam" id="PF00703"/>
    </source>
</evidence>
<dbReference type="InterPro" id="IPR050347">
    <property type="entry name" value="Bact_Beta-galactosidase"/>
</dbReference>
<dbReference type="PANTHER" id="PTHR46323:SF2">
    <property type="entry name" value="BETA-GALACTOSIDASE"/>
    <property type="match status" value="1"/>
</dbReference>
<comment type="catalytic activity">
    <reaction evidence="1">
        <text>Hydrolysis of terminal non-reducing beta-D-galactose residues in beta-D-galactosides.</text>
        <dbReference type="EC" id="3.2.1.23"/>
    </reaction>
</comment>
<dbReference type="EC" id="3.2.1.23" evidence="2"/>
<dbReference type="InterPro" id="IPR036156">
    <property type="entry name" value="Beta-gal/glucu_dom_sf"/>
</dbReference>
<dbReference type="InterPro" id="IPR006103">
    <property type="entry name" value="Glyco_hydro_2_cat"/>
</dbReference>
<dbReference type="Gene3D" id="3.20.20.80">
    <property type="entry name" value="Glycosidases"/>
    <property type="match status" value="1"/>
</dbReference>
<dbReference type="PRINTS" id="PR00132">
    <property type="entry name" value="GLHYDRLASE2"/>
</dbReference>
<evidence type="ECO:0000256" key="3">
    <source>
        <dbReference type="ARBA" id="ARBA00022801"/>
    </source>
</evidence>
<dbReference type="InterPro" id="IPR013783">
    <property type="entry name" value="Ig-like_fold"/>
</dbReference>
<evidence type="ECO:0000259" key="6">
    <source>
        <dbReference type="Pfam" id="PF02836"/>
    </source>
</evidence>
<evidence type="ECO:0000256" key="1">
    <source>
        <dbReference type="ARBA" id="ARBA00001412"/>
    </source>
</evidence>
<dbReference type="SUPFAM" id="SSF51445">
    <property type="entry name" value="(Trans)glycosidases"/>
    <property type="match status" value="1"/>
</dbReference>
<dbReference type="PROSITE" id="PS00608">
    <property type="entry name" value="GLYCOSYL_HYDROL_F2_2"/>
    <property type="match status" value="1"/>
</dbReference>
<dbReference type="FunFam" id="3.20.20.80:FF:000018">
    <property type="entry name" value="Beta-galactosidase"/>
    <property type="match status" value="1"/>
</dbReference>
<evidence type="ECO:0000256" key="4">
    <source>
        <dbReference type="ARBA" id="ARBA00023295"/>
    </source>
</evidence>
<reference evidence="7" key="1">
    <citation type="journal article" date="2014" name="Front. Microbiol.">
        <title>High frequency of phylogenetically diverse reductive dehalogenase-homologous genes in deep subseafloor sedimentary metagenomes.</title>
        <authorList>
            <person name="Kawai M."/>
            <person name="Futagami T."/>
            <person name="Toyoda A."/>
            <person name="Takaki Y."/>
            <person name="Nishi S."/>
            <person name="Hori S."/>
            <person name="Arai W."/>
            <person name="Tsubouchi T."/>
            <person name="Morono Y."/>
            <person name="Uchiyama I."/>
            <person name="Ito T."/>
            <person name="Fujiyama A."/>
            <person name="Inagaki F."/>
            <person name="Takami H."/>
        </authorList>
    </citation>
    <scope>NUCLEOTIDE SEQUENCE</scope>
    <source>
        <strain evidence="7">Expedition CK06-06</strain>
    </source>
</reference>
<dbReference type="InterPro" id="IPR006101">
    <property type="entry name" value="Glyco_hydro_2"/>
</dbReference>
<dbReference type="InterPro" id="IPR017853">
    <property type="entry name" value="GH"/>
</dbReference>
<name>X1SJK9_9ZZZZ</name>
<dbReference type="InterPro" id="IPR023232">
    <property type="entry name" value="Glyco_hydro_2_AS"/>
</dbReference>
<dbReference type="GO" id="GO:0005990">
    <property type="term" value="P:lactose catabolic process"/>
    <property type="evidence" value="ECO:0007669"/>
    <property type="project" value="TreeGrafter"/>
</dbReference>
<evidence type="ECO:0000313" key="7">
    <source>
        <dbReference type="EMBL" id="GAI79346.1"/>
    </source>
</evidence>
<dbReference type="Pfam" id="PF02836">
    <property type="entry name" value="Glyco_hydro_2_C"/>
    <property type="match status" value="1"/>
</dbReference>
<dbReference type="PANTHER" id="PTHR46323">
    <property type="entry name" value="BETA-GALACTOSIDASE"/>
    <property type="match status" value="1"/>
</dbReference>
<dbReference type="InterPro" id="IPR023230">
    <property type="entry name" value="Glyco_hydro_2_CS"/>
</dbReference>
<dbReference type="SUPFAM" id="SSF49303">
    <property type="entry name" value="beta-Galactosidase/glucuronidase domain"/>
    <property type="match status" value="1"/>
</dbReference>
<keyword evidence="3" id="KW-0378">Hydrolase</keyword>
<dbReference type="InterPro" id="IPR006102">
    <property type="entry name" value="Ig-like_GH2"/>
</dbReference>
<accession>X1SJK9</accession>
<sequence length="342" mass="39369">MSETFGIKSDSEYVIELQAEIQNPKKWTGETPNLYDLILTLKNLKKEIVEVEHCKFGFRKVEINNNGSLLINGKSIILKGVNRHEHDPDEGRAIPYTRMVQDIIIMKQNNINAVRTSHYPNHPKWYELCDQYGIYVIDECNLESHGLREILPGNDPDWTDACVERMVSMVERDKNHPCVIVWSLGNEAGIGTNFGEMKIATIKIDDTRPIHYEGDYAHKIPDVKSFMYLSPKNLERKAKRNLKHGKIKPIVLCEYAHAMGNSLGNFQEFMDVFEKYDNCIGGFIWDFIDQGLRKVNKDGKEFWAYGGDFGDEPNDSNFCINGIVMPDRKPNPALYEVKKVYQ</sequence>
<feature type="non-terminal residue" evidence="7">
    <location>
        <position position="342"/>
    </location>
</feature>
<feature type="domain" description="Glycoside hydrolase family 2 immunoglobulin-like beta-sandwich" evidence="5">
    <location>
        <begin position="14"/>
        <end position="59"/>
    </location>
</feature>
<keyword evidence="4" id="KW-0326">Glycosidase</keyword>
<dbReference type="GO" id="GO:0009341">
    <property type="term" value="C:beta-galactosidase complex"/>
    <property type="evidence" value="ECO:0007669"/>
    <property type="project" value="TreeGrafter"/>
</dbReference>
<dbReference type="AlphaFoldDB" id="X1SJK9"/>
<proteinExistence type="predicted"/>
<protein>
    <recommendedName>
        <fullName evidence="2">beta-galactosidase</fullName>
        <ecNumber evidence="2">3.2.1.23</ecNumber>
    </recommendedName>
</protein>
<organism evidence="7">
    <name type="scientific">marine sediment metagenome</name>
    <dbReference type="NCBI Taxonomy" id="412755"/>
    <lineage>
        <taxon>unclassified sequences</taxon>
        <taxon>metagenomes</taxon>
        <taxon>ecological metagenomes</taxon>
    </lineage>
</organism>
<evidence type="ECO:0000256" key="2">
    <source>
        <dbReference type="ARBA" id="ARBA00012756"/>
    </source>
</evidence>